<evidence type="ECO:0000256" key="3">
    <source>
        <dbReference type="ARBA" id="ARBA00030619"/>
    </source>
</evidence>
<keyword evidence="2" id="KW-0963">Cytoplasm</keyword>
<dbReference type="InterPro" id="IPR045864">
    <property type="entry name" value="aa-tRNA-synth_II/BPL/LPL"/>
</dbReference>
<keyword evidence="7" id="KW-1185">Reference proteome</keyword>
<dbReference type="GO" id="GO:0006427">
    <property type="term" value="P:histidyl-tRNA aminoacylation"/>
    <property type="evidence" value="ECO:0007669"/>
    <property type="project" value="TreeGrafter"/>
</dbReference>
<evidence type="ECO:0000313" key="7">
    <source>
        <dbReference type="Proteomes" id="UP000277580"/>
    </source>
</evidence>
<dbReference type="InParanoid" id="A0A3N4KI95"/>
<dbReference type="Pfam" id="PF03129">
    <property type="entry name" value="HGTP_anticodon"/>
    <property type="match status" value="1"/>
</dbReference>
<evidence type="ECO:0000256" key="2">
    <source>
        <dbReference type="ARBA" id="ARBA00022490"/>
    </source>
</evidence>
<evidence type="ECO:0000259" key="5">
    <source>
        <dbReference type="Pfam" id="PF03129"/>
    </source>
</evidence>
<dbReference type="PANTHER" id="PTHR11476:SF7">
    <property type="entry name" value="HISTIDINE--TRNA LIGASE"/>
    <property type="match status" value="1"/>
</dbReference>
<dbReference type="AlphaFoldDB" id="A0A3N4KI95"/>
<dbReference type="GO" id="GO:0004821">
    <property type="term" value="F:histidine-tRNA ligase activity"/>
    <property type="evidence" value="ECO:0007669"/>
    <property type="project" value="TreeGrafter"/>
</dbReference>
<protein>
    <recommendedName>
        <fullName evidence="3">Histidyl-tRNA synthetase</fullName>
    </recommendedName>
</protein>
<evidence type="ECO:0000256" key="1">
    <source>
        <dbReference type="ARBA" id="ARBA00004496"/>
    </source>
</evidence>
<dbReference type="InterPro" id="IPR004154">
    <property type="entry name" value="Anticodon-bd"/>
</dbReference>
<dbReference type="GO" id="GO:0005739">
    <property type="term" value="C:mitochondrion"/>
    <property type="evidence" value="ECO:0007669"/>
    <property type="project" value="TreeGrafter"/>
</dbReference>
<dbReference type="Gene3D" id="3.30.930.10">
    <property type="entry name" value="Bira Bifunctional Protein, Domain 2"/>
    <property type="match status" value="1"/>
</dbReference>
<dbReference type="GO" id="GO:0005829">
    <property type="term" value="C:cytosol"/>
    <property type="evidence" value="ECO:0007669"/>
    <property type="project" value="TreeGrafter"/>
</dbReference>
<feature type="region of interest" description="Disordered" evidence="4">
    <location>
        <begin position="451"/>
        <end position="489"/>
    </location>
</feature>
<dbReference type="SUPFAM" id="SSF55681">
    <property type="entry name" value="Class II aaRS and biotin synthetases"/>
    <property type="match status" value="1"/>
</dbReference>
<dbReference type="InterPro" id="IPR036621">
    <property type="entry name" value="Anticodon-bd_dom_sf"/>
</dbReference>
<sequence>MDDSYNQQGWTGRDIVIRDKIFNTAVEVFKRHGGVRMDTPYVASQEISRHNLSPEALHLRARVRLLESIERWLLKNPEVKSTKRYMIMRDCIQRIPCSDWDGIDPSDGPEDPVCNFSIVGVHDDILPDAEILGTLAEILSKLDINDYKIRINHRKIADGIFESCGASKDASASIRFAISLLRLKKEFQSDDDFQIELEKLLSPETARILSQYLSRKGGRHLQYDLLLEEDLTVNETFSSGLREMGLLFYYLEMFGVMDRIDFDLSYTPLAGIGVVFMVVAPNPSLESSPSQITKPTGDLEGSICLATGSRNNFRREKEIQVVSFSLDVNKTFDIIKKKLSTSSRKEIRESETEVYVMSFGDGLLRERIQVCKKLWGAGFKAEFSYQKKPELSHQMTTARESGIPFAVILSEQLLQQQKVKVLDLSLRESHIEKTGVDVNLLDLATEIKQRLEDKQDEKEDDGEGDTDSESTEDIDSGAASGGERFHENVKKVKLEGGTVDMEGIEIEMDFAKITSKGAQIEVQGAKIKMKNAKIELRGRKE</sequence>
<feature type="compositionally biased region" description="Acidic residues" evidence="4">
    <location>
        <begin position="458"/>
        <end position="475"/>
    </location>
</feature>
<evidence type="ECO:0000313" key="6">
    <source>
        <dbReference type="EMBL" id="RPB10230.1"/>
    </source>
</evidence>
<name>A0A3N4KI95_9PEZI</name>
<comment type="subcellular location">
    <subcellularLocation>
        <location evidence="1">Cytoplasm</location>
    </subcellularLocation>
</comment>
<dbReference type="FunFam" id="3.40.50.800:FF:000015">
    <property type="entry name" value="Histidyl-tRNA synthetase, mitochondrial"/>
    <property type="match status" value="1"/>
</dbReference>
<dbReference type="SUPFAM" id="SSF52954">
    <property type="entry name" value="Class II aaRS ABD-related"/>
    <property type="match status" value="1"/>
</dbReference>
<organism evidence="6 7">
    <name type="scientific">Morchella conica CCBAS932</name>
    <dbReference type="NCBI Taxonomy" id="1392247"/>
    <lineage>
        <taxon>Eukaryota</taxon>
        <taxon>Fungi</taxon>
        <taxon>Dikarya</taxon>
        <taxon>Ascomycota</taxon>
        <taxon>Pezizomycotina</taxon>
        <taxon>Pezizomycetes</taxon>
        <taxon>Pezizales</taxon>
        <taxon>Morchellaceae</taxon>
        <taxon>Morchella</taxon>
    </lineage>
</organism>
<accession>A0A3N4KI95</accession>
<dbReference type="GO" id="GO:0032543">
    <property type="term" value="P:mitochondrial translation"/>
    <property type="evidence" value="ECO:0007669"/>
    <property type="project" value="TreeGrafter"/>
</dbReference>
<proteinExistence type="predicted"/>
<dbReference type="Proteomes" id="UP000277580">
    <property type="component" value="Unassembled WGS sequence"/>
</dbReference>
<dbReference type="Gene3D" id="3.40.50.800">
    <property type="entry name" value="Anticodon-binding domain"/>
    <property type="match status" value="1"/>
</dbReference>
<dbReference type="EMBL" id="ML119144">
    <property type="protein sequence ID" value="RPB10230.1"/>
    <property type="molecule type" value="Genomic_DNA"/>
</dbReference>
<feature type="domain" description="Anticodon-binding" evidence="5">
    <location>
        <begin position="353"/>
        <end position="448"/>
    </location>
</feature>
<dbReference type="STRING" id="1392247.A0A3N4KI95"/>
<dbReference type="PANTHER" id="PTHR11476">
    <property type="entry name" value="HISTIDYL-TRNA SYNTHETASE"/>
    <property type="match status" value="1"/>
</dbReference>
<evidence type="ECO:0000256" key="4">
    <source>
        <dbReference type="SAM" id="MobiDB-lite"/>
    </source>
</evidence>
<gene>
    <name evidence="6" type="ORF">P167DRAFT_537699</name>
</gene>
<dbReference type="OrthoDB" id="5371711at2759"/>
<dbReference type="GO" id="GO:0003723">
    <property type="term" value="F:RNA binding"/>
    <property type="evidence" value="ECO:0007669"/>
    <property type="project" value="TreeGrafter"/>
</dbReference>
<reference evidence="6 7" key="1">
    <citation type="journal article" date="2018" name="Nat. Ecol. Evol.">
        <title>Pezizomycetes genomes reveal the molecular basis of ectomycorrhizal truffle lifestyle.</title>
        <authorList>
            <person name="Murat C."/>
            <person name="Payen T."/>
            <person name="Noel B."/>
            <person name="Kuo A."/>
            <person name="Morin E."/>
            <person name="Chen J."/>
            <person name="Kohler A."/>
            <person name="Krizsan K."/>
            <person name="Balestrini R."/>
            <person name="Da Silva C."/>
            <person name="Montanini B."/>
            <person name="Hainaut M."/>
            <person name="Levati E."/>
            <person name="Barry K.W."/>
            <person name="Belfiori B."/>
            <person name="Cichocki N."/>
            <person name="Clum A."/>
            <person name="Dockter R.B."/>
            <person name="Fauchery L."/>
            <person name="Guy J."/>
            <person name="Iotti M."/>
            <person name="Le Tacon F."/>
            <person name="Lindquist E.A."/>
            <person name="Lipzen A."/>
            <person name="Malagnac F."/>
            <person name="Mello A."/>
            <person name="Molinier V."/>
            <person name="Miyauchi S."/>
            <person name="Poulain J."/>
            <person name="Riccioni C."/>
            <person name="Rubini A."/>
            <person name="Sitrit Y."/>
            <person name="Splivallo R."/>
            <person name="Traeger S."/>
            <person name="Wang M."/>
            <person name="Zifcakova L."/>
            <person name="Wipf D."/>
            <person name="Zambonelli A."/>
            <person name="Paolocci F."/>
            <person name="Nowrousian M."/>
            <person name="Ottonello S."/>
            <person name="Baldrian P."/>
            <person name="Spatafora J.W."/>
            <person name="Henrissat B."/>
            <person name="Nagy L.G."/>
            <person name="Aury J.M."/>
            <person name="Wincker P."/>
            <person name="Grigoriev I.V."/>
            <person name="Bonfante P."/>
            <person name="Martin F.M."/>
        </authorList>
    </citation>
    <scope>NUCLEOTIDE SEQUENCE [LARGE SCALE GENOMIC DNA]</scope>
    <source>
        <strain evidence="6 7">CCBAS932</strain>
    </source>
</reference>